<dbReference type="Gene3D" id="3.30.1390.10">
    <property type="match status" value="1"/>
</dbReference>
<dbReference type="Proteomes" id="UP000036923">
    <property type="component" value="Unassembled WGS sequence"/>
</dbReference>
<feature type="domain" description="Adaptor protein ClpS core" evidence="2">
    <location>
        <begin position="16"/>
        <end position="94"/>
    </location>
</feature>
<dbReference type="PANTHER" id="PTHR33473:SF19">
    <property type="entry name" value="ATP-DEPENDENT CLP PROTEASE ADAPTER PROTEIN CLPS"/>
    <property type="match status" value="1"/>
</dbReference>
<dbReference type="OrthoDB" id="9796121at2"/>
<proteinExistence type="inferred from homology"/>
<comment type="function">
    <text evidence="1">Involved in the modulation of the specificity of the ClpAP-mediated ATP-dependent protein degradation.</text>
</comment>
<dbReference type="HAMAP" id="MF_00302">
    <property type="entry name" value="ClpS"/>
    <property type="match status" value="1"/>
</dbReference>
<dbReference type="PANTHER" id="PTHR33473">
    <property type="entry name" value="ATP-DEPENDENT CLP PROTEASE ADAPTER PROTEIN CLPS1, CHLOROPLASTIC"/>
    <property type="match status" value="1"/>
</dbReference>
<dbReference type="SUPFAM" id="SSF54736">
    <property type="entry name" value="ClpS-like"/>
    <property type="match status" value="1"/>
</dbReference>
<dbReference type="InterPro" id="IPR014719">
    <property type="entry name" value="Ribosomal_bL12_C/ClpS-like"/>
</dbReference>
<evidence type="ECO:0000313" key="4">
    <source>
        <dbReference type="Proteomes" id="UP000036923"/>
    </source>
</evidence>
<dbReference type="EMBL" id="LGTC01000001">
    <property type="protein sequence ID" value="KNY27106.1"/>
    <property type="molecule type" value="Genomic_DNA"/>
</dbReference>
<name>A0A0L6JMT2_9FIRM</name>
<reference evidence="4" key="1">
    <citation type="submission" date="2015-07" db="EMBL/GenBank/DDBJ databases">
        <title>Near-Complete Genome Sequence of the Cellulolytic Bacterium Bacteroides (Pseudobacteroides) cellulosolvens ATCC 35603.</title>
        <authorList>
            <person name="Dassa B."/>
            <person name="Utturkar S.M."/>
            <person name="Klingeman D.M."/>
            <person name="Hurt R.A."/>
            <person name="Keller M."/>
            <person name="Xu J."/>
            <person name="Reddy Y.H.K."/>
            <person name="Borovok I."/>
            <person name="Grinberg I.R."/>
            <person name="Lamed R."/>
            <person name="Zhivin O."/>
            <person name="Bayer E.A."/>
            <person name="Brown S.D."/>
        </authorList>
    </citation>
    <scope>NUCLEOTIDE SEQUENCE [LARGE SCALE GENOMIC DNA]</scope>
    <source>
        <strain evidence="4">DSM 2933</strain>
    </source>
</reference>
<dbReference type="InterPro" id="IPR003769">
    <property type="entry name" value="ClpS_core"/>
</dbReference>
<dbReference type="Pfam" id="PF02617">
    <property type="entry name" value="ClpS"/>
    <property type="match status" value="1"/>
</dbReference>
<dbReference type="InterPro" id="IPR022935">
    <property type="entry name" value="ClpS"/>
</dbReference>
<dbReference type="STRING" id="398512.Bccel_2371"/>
<accession>A0A0L6JMT2</accession>
<evidence type="ECO:0000259" key="2">
    <source>
        <dbReference type="Pfam" id="PF02617"/>
    </source>
</evidence>
<gene>
    <name evidence="1" type="primary">clpS</name>
    <name evidence="3" type="ORF">Bccel_2371</name>
</gene>
<evidence type="ECO:0000313" key="3">
    <source>
        <dbReference type="EMBL" id="KNY27106.1"/>
    </source>
</evidence>
<comment type="similarity">
    <text evidence="1">Belongs to the ClpS family.</text>
</comment>
<dbReference type="GO" id="GO:0008233">
    <property type="term" value="F:peptidase activity"/>
    <property type="evidence" value="ECO:0007669"/>
    <property type="project" value="UniProtKB-KW"/>
</dbReference>
<keyword evidence="4" id="KW-1185">Reference proteome</keyword>
<keyword evidence="3" id="KW-0378">Hydrolase</keyword>
<organism evidence="3 4">
    <name type="scientific">Pseudobacteroides cellulosolvens ATCC 35603 = DSM 2933</name>
    <dbReference type="NCBI Taxonomy" id="398512"/>
    <lineage>
        <taxon>Bacteria</taxon>
        <taxon>Bacillati</taxon>
        <taxon>Bacillota</taxon>
        <taxon>Clostridia</taxon>
        <taxon>Eubacteriales</taxon>
        <taxon>Oscillospiraceae</taxon>
        <taxon>Pseudobacteroides</taxon>
    </lineage>
</organism>
<keyword evidence="3" id="KW-0645">Protease</keyword>
<dbReference type="eggNOG" id="COG2127">
    <property type="taxonomic scope" value="Bacteria"/>
</dbReference>
<sequence>MSDKVISKEDIKNLIKKPNMYRVILLNDDYTTMEFVINVLMVVFHKSITEATLIMLDVHKKGKGIVGLYTYDIALTKINQVESMAAESGYPLKSIMEKE</sequence>
<comment type="caution">
    <text evidence="3">The sequence shown here is derived from an EMBL/GenBank/DDBJ whole genome shotgun (WGS) entry which is preliminary data.</text>
</comment>
<dbReference type="FunFam" id="3.30.1390.10:FF:000002">
    <property type="entry name" value="ATP-dependent Clp protease adapter protein ClpS"/>
    <property type="match status" value="1"/>
</dbReference>
<dbReference type="GO" id="GO:0006508">
    <property type="term" value="P:proteolysis"/>
    <property type="evidence" value="ECO:0007669"/>
    <property type="project" value="UniProtKB-UniRule"/>
</dbReference>
<dbReference type="AlphaFoldDB" id="A0A0L6JMT2"/>
<dbReference type="RefSeq" id="WP_036941660.1">
    <property type="nucleotide sequence ID" value="NZ_JQKC01000016.1"/>
</dbReference>
<comment type="subunit">
    <text evidence="1">Binds to the N-terminal domain of the chaperone ClpA.</text>
</comment>
<dbReference type="GO" id="GO:0030163">
    <property type="term" value="P:protein catabolic process"/>
    <property type="evidence" value="ECO:0007669"/>
    <property type="project" value="InterPro"/>
</dbReference>
<evidence type="ECO:0000256" key="1">
    <source>
        <dbReference type="HAMAP-Rule" id="MF_00302"/>
    </source>
</evidence>
<protein>
    <recommendedName>
        <fullName evidence="1">ATP-dependent Clp protease adapter protein ClpS</fullName>
    </recommendedName>
</protein>
<dbReference type="PATRIC" id="fig|398512.5.peg.2473"/>